<dbReference type="GO" id="GO:0003735">
    <property type="term" value="F:structural constituent of ribosome"/>
    <property type="evidence" value="ECO:0007669"/>
    <property type="project" value="InterPro"/>
</dbReference>
<name>B3RNQ7_TRIAD</name>
<dbReference type="InParanoid" id="B3RNQ7"/>
<comment type="similarity">
    <text evidence="2">Belongs to the mitochondrion-specific ribosomal protein mS31 family.</text>
</comment>
<proteinExistence type="inferred from homology"/>
<evidence type="ECO:0000256" key="5">
    <source>
        <dbReference type="ARBA" id="ARBA00023128"/>
    </source>
</evidence>
<dbReference type="Pfam" id="PF15433">
    <property type="entry name" value="MRP-S31"/>
    <property type="match status" value="1"/>
</dbReference>
<dbReference type="EMBL" id="DS985242">
    <property type="protein sequence ID" value="EDV27504.1"/>
    <property type="molecule type" value="Genomic_DNA"/>
</dbReference>
<evidence type="ECO:0000256" key="1">
    <source>
        <dbReference type="ARBA" id="ARBA00004173"/>
    </source>
</evidence>
<evidence type="ECO:0000313" key="11">
    <source>
        <dbReference type="Proteomes" id="UP000009022"/>
    </source>
</evidence>
<dbReference type="CTD" id="6751104"/>
<accession>B3RNQ7</accession>
<gene>
    <name evidence="10" type="ORF">TRIADDRAFT_53252</name>
</gene>
<evidence type="ECO:0000256" key="4">
    <source>
        <dbReference type="ARBA" id="ARBA00022980"/>
    </source>
</evidence>
<evidence type="ECO:0000256" key="9">
    <source>
        <dbReference type="SAM" id="Coils"/>
    </source>
</evidence>
<dbReference type="PANTHER" id="PTHR13231">
    <property type="entry name" value="MITOCHONDRIAL RIBOSOMAL PROTEIN S31"/>
    <property type="match status" value="1"/>
</dbReference>
<dbReference type="Proteomes" id="UP000009022">
    <property type="component" value="Unassembled WGS sequence"/>
</dbReference>
<dbReference type="GeneID" id="6751104"/>
<dbReference type="RefSeq" id="XP_002109338.1">
    <property type="nucleotide sequence ID" value="XM_002109302.1"/>
</dbReference>
<dbReference type="PANTHER" id="PTHR13231:SF3">
    <property type="entry name" value="SMALL RIBOSOMAL SUBUNIT PROTEIN MS31"/>
    <property type="match status" value="1"/>
</dbReference>
<organism evidence="10 11">
    <name type="scientific">Trichoplax adhaerens</name>
    <name type="common">Trichoplax reptans</name>
    <dbReference type="NCBI Taxonomy" id="10228"/>
    <lineage>
        <taxon>Eukaryota</taxon>
        <taxon>Metazoa</taxon>
        <taxon>Placozoa</taxon>
        <taxon>Uniplacotomia</taxon>
        <taxon>Trichoplacea</taxon>
        <taxon>Trichoplacidae</taxon>
        <taxon>Trichoplax</taxon>
    </lineage>
</organism>
<keyword evidence="9" id="KW-0175">Coiled coil</keyword>
<dbReference type="KEGG" id="tad:TRIADDRAFT_53252"/>
<dbReference type="AlphaFoldDB" id="B3RNQ7"/>
<evidence type="ECO:0000256" key="3">
    <source>
        <dbReference type="ARBA" id="ARBA00022946"/>
    </source>
</evidence>
<dbReference type="OrthoDB" id="5989925at2759"/>
<protein>
    <recommendedName>
        <fullName evidence="7">Small ribosomal subunit protein mS31</fullName>
    </recommendedName>
    <alternativeName>
        <fullName evidence="8">28S ribosomal protein S31, mitochondrial</fullName>
    </alternativeName>
</protein>
<feature type="coiled-coil region" evidence="9">
    <location>
        <begin position="108"/>
        <end position="135"/>
    </location>
</feature>
<evidence type="ECO:0000313" key="10">
    <source>
        <dbReference type="EMBL" id="EDV27504.1"/>
    </source>
</evidence>
<evidence type="ECO:0000256" key="7">
    <source>
        <dbReference type="ARBA" id="ARBA00035133"/>
    </source>
</evidence>
<keyword evidence="11" id="KW-1185">Reference proteome</keyword>
<evidence type="ECO:0000256" key="8">
    <source>
        <dbReference type="ARBA" id="ARBA00035363"/>
    </source>
</evidence>
<sequence length="382" mass="43517">MLRLLSINSLSIPCYRMVTGAIATRYRPYSNDLDLIQLLQNQQAAEKDASQQKNDEDQSNNISDLLASMKVDRTTSSYDITPEFLAQTAALAKLEKELQSPAPSEEKLVGQEEKLVEQEKKLVEQEKKLVGQEEKFLGQKEKLVGEEQAGKQEEVKQKTEQIQSQPVRNVINRKEEILKAFQDVANWIPNYNNEIQDVSQYNHLLHEIFHTDKLTSKETDTPPKVKSAGNVASNKSTISLGSGDGPRLTAEVMSCHICSNYTYEHSILAYLKQHPLMFSPTTQPKLNLRQNIYLHLSMLITNPFENCVAKLDPSMDILNYWIIVTKSGSFRSITKMPKGSVRHFASLIITGLQQNPHLSVAEKVKHINWYKKFFLKKQDELQ</sequence>
<evidence type="ECO:0000256" key="2">
    <source>
        <dbReference type="ARBA" id="ARBA00011057"/>
    </source>
</evidence>
<reference evidence="10 11" key="1">
    <citation type="journal article" date="2008" name="Nature">
        <title>The Trichoplax genome and the nature of placozoans.</title>
        <authorList>
            <person name="Srivastava M."/>
            <person name="Begovic E."/>
            <person name="Chapman J."/>
            <person name="Putnam N.H."/>
            <person name="Hellsten U."/>
            <person name="Kawashima T."/>
            <person name="Kuo A."/>
            <person name="Mitros T."/>
            <person name="Salamov A."/>
            <person name="Carpenter M.L."/>
            <person name="Signorovitch A.Y."/>
            <person name="Moreno M.A."/>
            <person name="Kamm K."/>
            <person name="Grimwood J."/>
            <person name="Schmutz J."/>
            <person name="Shapiro H."/>
            <person name="Grigoriev I.V."/>
            <person name="Buss L.W."/>
            <person name="Schierwater B."/>
            <person name="Dellaporta S.L."/>
            <person name="Rokhsar D.S."/>
        </authorList>
    </citation>
    <scope>NUCLEOTIDE SEQUENCE [LARGE SCALE GENOMIC DNA]</scope>
    <source>
        <strain evidence="10 11">Grell-BS-1999</strain>
    </source>
</reference>
<dbReference type="GO" id="GO:0005763">
    <property type="term" value="C:mitochondrial small ribosomal subunit"/>
    <property type="evidence" value="ECO:0007669"/>
    <property type="project" value="InterPro"/>
</dbReference>
<dbReference type="InterPro" id="IPR026299">
    <property type="entry name" value="MRP-S31"/>
</dbReference>
<keyword evidence="4" id="KW-0689">Ribosomal protein</keyword>
<dbReference type="HOGENOM" id="CLU_724293_0_0_1"/>
<keyword evidence="3" id="KW-0809">Transit peptide</keyword>
<comment type="subcellular location">
    <subcellularLocation>
        <location evidence="1">Mitochondrion</location>
    </subcellularLocation>
</comment>
<keyword evidence="5" id="KW-0496">Mitochondrion</keyword>
<keyword evidence="6" id="KW-0687">Ribonucleoprotein</keyword>
<evidence type="ECO:0000256" key="6">
    <source>
        <dbReference type="ARBA" id="ARBA00023274"/>
    </source>
</evidence>